<dbReference type="AlphaFoldDB" id="A0A9P7KVL9"/>
<sequence>MVQQTTSPFPEEDGIFRKLTDQAVPVDATLLLADDLSCVVLDTLHPHLDLISKKSSSHIDALHVHLRKRRTITIAEHARLHLVWHSDTVYLKPLI</sequence>
<dbReference type="OrthoDB" id="5052217at2759"/>
<accession>A0A9P7KVL9</accession>
<dbReference type="Pfam" id="PF20246">
    <property type="entry name" value="DUF6601"/>
    <property type="match status" value="1"/>
</dbReference>
<dbReference type="InterPro" id="IPR046536">
    <property type="entry name" value="DUF6601"/>
</dbReference>
<name>A0A9P7KVL9_9HYPO</name>
<comment type="caution">
    <text evidence="1">The sequence shown here is derived from an EMBL/GenBank/DDBJ whole genome shotgun (WGS) entry which is preliminary data.</text>
</comment>
<dbReference type="Proteomes" id="UP000750502">
    <property type="component" value="Unassembled WGS sequence"/>
</dbReference>
<gene>
    <name evidence="1" type="ORF">H9Q72_012973</name>
</gene>
<organism evidence="1 2">
    <name type="scientific">Fusarium xylarioides</name>
    <dbReference type="NCBI Taxonomy" id="221167"/>
    <lineage>
        <taxon>Eukaryota</taxon>
        <taxon>Fungi</taxon>
        <taxon>Dikarya</taxon>
        <taxon>Ascomycota</taxon>
        <taxon>Pezizomycotina</taxon>
        <taxon>Sordariomycetes</taxon>
        <taxon>Hypocreomycetidae</taxon>
        <taxon>Hypocreales</taxon>
        <taxon>Nectriaceae</taxon>
        <taxon>Fusarium</taxon>
        <taxon>Fusarium fujikuroi species complex</taxon>
    </lineage>
</organism>
<evidence type="ECO:0000313" key="1">
    <source>
        <dbReference type="EMBL" id="KAG5758898.1"/>
    </source>
</evidence>
<keyword evidence="2" id="KW-1185">Reference proteome</keyword>
<evidence type="ECO:0000313" key="2">
    <source>
        <dbReference type="Proteomes" id="UP000750502"/>
    </source>
</evidence>
<reference evidence="1" key="2">
    <citation type="submission" date="2020-10" db="EMBL/GenBank/DDBJ databases">
        <authorList>
            <person name="Peck L.D."/>
            <person name="Nowell R.W."/>
            <person name="Flood J."/>
            <person name="Ryan M.J."/>
            <person name="Barraclough T.G."/>
        </authorList>
    </citation>
    <scope>NUCLEOTIDE SEQUENCE</scope>
    <source>
        <strain evidence="1">IMI 127659i</strain>
    </source>
</reference>
<reference evidence="1" key="1">
    <citation type="journal article" date="2020" name="bioRxiv">
        <title>Historical genomics reveals the evolutionary mechanisms behind multiple outbreaks of the host-specific coffee wilt pathogen Fusarium xylarioides.</title>
        <authorList>
            <person name="Peck D."/>
            <person name="Nowell R.W."/>
            <person name="Flood J."/>
            <person name="Ryan M.J."/>
            <person name="Barraclough T.G."/>
        </authorList>
    </citation>
    <scope>NUCLEOTIDE SEQUENCE</scope>
    <source>
        <strain evidence="1">IMI 127659i</strain>
    </source>
</reference>
<proteinExistence type="predicted"/>
<protein>
    <submittedName>
        <fullName evidence="1">Uncharacterized protein</fullName>
    </submittedName>
</protein>
<dbReference type="EMBL" id="JADFTT010000741">
    <property type="protein sequence ID" value="KAG5758898.1"/>
    <property type="molecule type" value="Genomic_DNA"/>
</dbReference>